<reference evidence="1 2" key="1">
    <citation type="submission" date="2012-10" db="EMBL/GenBank/DDBJ databases">
        <title>Genome sequence of Vibrio Cholerae HENC-02.</title>
        <authorList>
            <person name="Eppinger M."/>
            <person name="Hasan N.A."/>
            <person name="Sengamalay N."/>
            <person name="Hine E."/>
            <person name="Su Q."/>
            <person name="Daugherty S.C."/>
            <person name="Young S."/>
            <person name="Sadzewicz L."/>
            <person name="Tallon L."/>
            <person name="Cebula T.A."/>
            <person name="Ravel J."/>
            <person name="Colwell R.R."/>
        </authorList>
    </citation>
    <scope>NUCLEOTIDE SEQUENCE [LARGE SCALE GENOMIC DNA]</scope>
    <source>
        <strain evidence="1 2">HENC-02</strain>
    </source>
</reference>
<protein>
    <submittedName>
        <fullName evidence="1">Uncharacterized protein</fullName>
    </submittedName>
</protein>
<dbReference type="Proteomes" id="UP000008367">
    <property type="component" value="Unassembled WGS sequence"/>
</dbReference>
<proteinExistence type="predicted"/>
<dbReference type="AlphaFoldDB" id="A0A454CRL8"/>
<dbReference type="EMBL" id="AJSR01002261">
    <property type="protein sequence ID" value="EKM29047.1"/>
    <property type="molecule type" value="Genomic_DNA"/>
</dbReference>
<feature type="non-terminal residue" evidence="1">
    <location>
        <position position="1"/>
    </location>
</feature>
<comment type="caution">
    <text evidence="1">The sequence shown here is derived from an EMBL/GenBank/DDBJ whole genome shotgun (WGS) entry which is preliminary data.</text>
</comment>
<evidence type="ECO:0000313" key="2">
    <source>
        <dbReference type="Proteomes" id="UP000008367"/>
    </source>
</evidence>
<organism evidence="1 2">
    <name type="scientific">Vibrio harveyi</name>
    <name type="common">Beneckea harveyi</name>
    <dbReference type="NCBI Taxonomy" id="669"/>
    <lineage>
        <taxon>Bacteria</taxon>
        <taxon>Pseudomonadati</taxon>
        <taxon>Pseudomonadota</taxon>
        <taxon>Gammaproteobacteria</taxon>
        <taxon>Vibrionales</taxon>
        <taxon>Vibrionaceae</taxon>
        <taxon>Vibrio</taxon>
    </lineage>
</organism>
<accession>A0A454CRL8</accession>
<evidence type="ECO:0000313" key="1">
    <source>
        <dbReference type="EMBL" id="EKM29047.1"/>
    </source>
</evidence>
<sequence>LQSTLHCRHPSRFLNLCCKDAMRVRKSPSQVLLPCRNWIPGYQRQTEKFAYS</sequence>
<gene>
    <name evidence="1" type="ORF">VCHENC02_5107B</name>
</gene>
<name>A0A454CRL8_VIBHA</name>